<dbReference type="OrthoDB" id="416454at2759"/>
<keyword evidence="2" id="KW-1185">Reference proteome</keyword>
<reference evidence="2" key="1">
    <citation type="submission" date="2017-11" db="EMBL/GenBank/DDBJ databases">
        <authorList>
            <person name="Lima N.C."/>
            <person name="Parody-Merino A.M."/>
            <person name="Battley P.F."/>
            <person name="Fidler A.E."/>
            <person name="Prosdocimi F."/>
        </authorList>
    </citation>
    <scope>NUCLEOTIDE SEQUENCE [LARGE SCALE GENOMIC DNA]</scope>
</reference>
<dbReference type="PANTHER" id="PTHR33332">
    <property type="entry name" value="REVERSE TRANSCRIPTASE DOMAIN-CONTAINING PROTEIN"/>
    <property type="match status" value="1"/>
</dbReference>
<protein>
    <submittedName>
        <fullName evidence="1">Uncharacterized protein</fullName>
    </submittedName>
</protein>
<dbReference type="AlphaFoldDB" id="A0A2I0TEV3"/>
<reference evidence="2" key="2">
    <citation type="submission" date="2017-12" db="EMBL/GenBank/DDBJ databases">
        <title>Genome sequence of the Bar-tailed Godwit (Limosa lapponica baueri).</title>
        <authorList>
            <person name="Lima N.C.B."/>
            <person name="Parody-Merino A.M."/>
            <person name="Battley P.F."/>
            <person name="Fidler A.E."/>
            <person name="Prosdocimi F."/>
        </authorList>
    </citation>
    <scope>NUCLEOTIDE SEQUENCE [LARGE SCALE GENOMIC DNA]</scope>
</reference>
<sequence length="122" mass="13570">MVTGGSQQGFMKEKSSFTNRIAFSNVMAGLVEEMRTVGVAYLDFSKSIDTVSHNILIDELMKCRLSKWTVKWIENGLSCWPQRVVTSSMKSSWQPVISGVPQGLVLGTRQCRIENCETCSAT</sequence>
<gene>
    <name evidence="1" type="ORF">llap_17381</name>
</gene>
<dbReference type="Proteomes" id="UP000233556">
    <property type="component" value="Unassembled WGS sequence"/>
</dbReference>
<dbReference type="EMBL" id="KZ511469">
    <property type="protein sequence ID" value="PKU32315.1"/>
    <property type="molecule type" value="Genomic_DNA"/>
</dbReference>
<name>A0A2I0TEV3_LIMLA</name>
<evidence type="ECO:0000313" key="2">
    <source>
        <dbReference type="Proteomes" id="UP000233556"/>
    </source>
</evidence>
<organism evidence="1 2">
    <name type="scientific">Limosa lapponica baueri</name>
    <dbReference type="NCBI Taxonomy" id="1758121"/>
    <lineage>
        <taxon>Eukaryota</taxon>
        <taxon>Metazoa</taxon>
        <taxon>Chordata</taxon>
        <taxon>Craniata</taxon>
        <taxon>Vertebrata</taxon>
        <taxon>Euteleostomi</taxon>
        <taxon>Archelosauria</taxon>
        <taxon>Archosauria</taxon>
        <taxon>Dinosauria</taxon>
        <taxon>Saurischia</taxon>
        <taxon>Theropoda</taxon>
        <taxon>Coelurosauria</taxon>
        <taxon>Aves</taxon>
        <taxon>Neognathae</taxon>
        <taxon>Neoaves</taxon>
        <taxon>Charadriiformes</taxon>
        <taxon>Scolopacidae</taxon>
        <taxon>Limosa</taxon>
    </lineage>
</organism>
<proteinExistence type="predicted"/>
<accession>A0A2I0TEV3</accession>
<evidence type="ECO:0000313" key="1">
    <source>
        <dbReference type="EMBL" id="PKU32315.1"/>
    </source>
</evidence>